<dbReference type="Pfam" id="PF06892">
    <property type="entry name" value="Phage_CP76"/>
    <property type="match status" value="1"/>
</dbReference>
<reference evidence="1 2" key="1">
    <citation type="journal article" date="2017" name="Syst. Appl. Microbiol.">
        <title>Pseudomonas caspiana sp. nov., a citrus pathogen in the Pseudomonas syringae phylogenetic group.</title>
        <authorList>
            <person name="Busquets A."/>
            <person name="Gomila M."/>
            <person name="Beiki F."/>
            <person name="Mulet M."/>
            <person name="Rahimian H."/>
            <person name="Garcia-Valdes E."/>
            <person name="Lalucat J."/>
        </authorList>
    </citation>
    <scope>NUCLEOTIDE SEQUENCE [LARGE SCALE GENOMIC DNA]</scope>
    <source>
        <strain evidence="1 2">FBF102</strain>
    </source>
</reference>
<organism evidence="1 2">
    <name type="scientific">Pseudomonas caspiana</name>
    <dbReference type="NCBI Taxonomy" id="1451454"/>
    <lineage>
        <taxon>Bacteria</taxon>
        <taxon>Pseudomonadati</taxon>
        <taxon>Pseudomonadota</taxon>
        <taxon>Gammaproteobacteria</taxon>
        <taxon>Pseudomonadales</taxon>
        <taxon>Pseudomonadaceae</taxon>
        <taxon>Pseudomonas</taxon>
    </lineage>
</organism>
<comment type="caution">
    <text evidence="1">The sequence shown here is derived from an EMBL/GenBank/DDBJ whole genome shotgun (WGS) entry which is preliminary data.</text>
</comment>
<keyword evidence="2" id="KW-1185">Reference proteome</keyword>
<name>A0A1Y3P3V5_9PSED</name>
<gene>
    <name evidence="1" type="ORF">AUC60_22895</name>
</gene>
<dbReference type="InterPro" id="IPR009679">
    <property type="entry name" value="Phage_186_CII-like"/>
</dbReference>
<accession>A0A1Y3P3V5</accession>
<dbReference type="EMBL" id="LOHF01000026">
    <property type="protein sequence ID" value="OUM71474.1"/>
    <property type="molecule type" value="Genomic_DNA"/>
</dbReference>
<sequence>MHDFLKACDSVVDEANTKGLATLMNMPPVSLLQRANASYDGAWFNVKHLYALLLHTQDMRPLAALAGEFGYSIFRKEQPVAVGVHEALSRATLEFAEVTVETYAAMADGRVDQVERARILREIAQAEEALAQLKASIKVA</sequence>
<evidence type="ECO:0000313" key="1">
    <source>
        <dbReference type="EMBL" id="OUM71474.1"/>
    </source>
</evidence>
<dbReference type="RefSeq" id="WP_087273274.1">
    <property type="nucleotide sequence ID" value="NZ_JBJGBV010000006.1"/>
</dbReference>
<protein>
    <submittedName>
        <fullName evidence="1">Rha family transcriptional regulator</fullName>
    </submittedName>
</protein>
<dbReference type="GO" id="GO:0003677">
    <property type="term" value="F:DNA binding"/>
    <property type="evidence" value="ECO:0007669"/>
    <property type="project" value="InterPro"/>
</dbReference>
<evidence type="ECO:0000313" key="2">
    <source>
        <dbReference type="Proteomes" id="UP000195440"/>
    </source>
</evidence>
<dbReference type="OrthoDB" id="7027160at2"/>
<dbReference type="Proteomes" id="UP000195440">
    <property type="component" value="Unassembled WGS sequence"/>
</dbReference>
<dbReference type="AlphaFoldDB" id="A0A1Y3P3V5"/>
<proteinExistence type="predicted"/>